<dbReference type="HOGENOM" id="CLU_3143363_0_0_1"/>
<dbReference type="AlphaFoldDB" id="E5R4N3"/>
<protein>
    <submittedName>
        <fullName evidence="1">Predicted protein</fullName>
    </submittedName>
</protein>
<evidence type="ECO:0000313" key="1">
    <source>
        <dbReference type="EMBL" id="CBX92156.1"/>
    </source>
</evidence>
<dbReference type="EMBL" id="FP929083">
    <property type="protein sequence ID" value="CBX92156.1"/>
    <property type="molecule type" value="Genomic_DNA"/>
</dbReference>
<accession>E5R4N3</accession>
<reference evidence="2" key="1">
    <citation type="journal article" date="2011" name="Nat. Commun.">
        <title>Effector diversification within compartments of the Leptosphaeria maculans genome affected by Repeat-Induced Point mutations.</title>
        <authorList>
            <person name="Rouxel T."/>
            <person name="Grandaubert J."/>
            <person name="Hane J.K."/>
            <person name="Hoede C."/>
            <person name="van de Wouw A.P."/>
            <person name="Couloux A."/>
            <person name="Dominguez V."/>
            <person name="Anthouard V."/>
            <person name="Bally P."/>
            <person name="Bourras S."/>
            <person name="Cozijnsen A.J."/>
            <person name="Ciuffetti L.M."/>
            <person name="Degrave A."/>
            <person name="Dilmaghani A."/>
            <person name="Duret L."/>
            <person name="Fudal I."/>
            <person name="Goodwin S.B."/>
            <person name="Gout L."/>
            <person name="Glaser N."/>
            <person name="Linglin J."/>
            <person name="Kema G.H.J."/>
            <person name="Lapalu N."/>
            <person name="Lawrence C.B."/>
            <person name="May K."/>
            <person name="Meyer M."/>
            <person name="Ollivier B."/>
            <person name="Poulain J."/>
            <person name="Schoch C.L."/>
            <person name="Simon A."/>
            <person name="Spatafora J.W."/>
            <person name="Stachowiak A."/>
            <person name="Turgeon B.G."/>
            <person name="Tyler B.M."/>
            <person name="Vincent D."/>
            <person name="Weissenbach J."/>
            <person name="Amselem J."/>
            <person name="Quesneville H."/>
            <person name="Oliver R.P."/>
            <person name="Wincker P."/>
            <person name="Balesdent M.-H."/>
            <person name="Howlett B.J."/>
        </authorList>
    </citation>
    <scope>NUCLEOTIDE SEQUENCE [LARGE SCALE GENOMIC DNA]</scope>
    <source>
        <strain evidence="2">JN3 / isolate v23.1.3 / race Av1-4-5-6-7-8</strain>
    </source>
</reference>
<sequence>MHENVILQSSAMCKPPAPRISLEKKKLQAGHMPHATRRRDFLKMDPGFF</sequence>
<dbReference type="InParanoid" id="E5R4N3"/>
<keyword evidence="2" id="KW-1185">Reference proteome</keyword>
<name>E5R4N3_LEPMJ</name>
<dbReference type="VEuPathDB" id="FungiDB:LEMA_uP048620.1"/>
<organism evidence="2">
    <name type="scientific">Leptosphaeria maculans (strain JN3 / isolate v23.1.3 / race Av1-4-5-6-7-8)</name>
    <name type="common">Blackleg fungus</name>
    <name type="synonym">Phoma lingam</name>
    <dbReference type="NCBI Taxonomy" id="985895"/>
    <lineage>
        <taxon>Eukaryota</taxon>
        <taxon>Fungi</taxon>
        <taxon>Dikarya</taxon>
        <taxon>Ascomycota</taxon>
        <taxon>Pezizomycotina</taxon>
        <taxon>Dothideomycetes</taxon>
        <taxon>Pleosporomycetidae</taxon>
        <taxon>Pleosporales</taxon>
        <taxon>Pleosporineae</taxon>
        <taxon>Leptosphaeriaceae</taxon>
        <taxon>Plenodomus</taxon>
        <taxon>Plenodomus lingam/Leptosphaeria maculans species complex</taxon>
    </lineage>
</organism>
<dbReference type="Proteomes" id="UP000002668">
    <property type="component" value="Genome"/>
</dbReference>
<gene>
    <name evidence="1" type="ORF">LEMA_uP048620.1</name>
</gene>
<evidence type="ECO:0000313" key="2">
    <source>
        <dbReference type="Proteomes" id="UP000002668"/>
    </source>
</evidence>
<proteinExistence type="predicted"/>